<feature type="domain" description="C2H2-type" evidence="7">
    <location>
        <begin position="560"/>
        <end position="587"/>
    </location>
</feature>
<dbReference type="SMART" id="SM00355">
    <property type="entry name" value="ZnF_C2H2"/>
    <property type="match status" value="8"/>
</dbReference>
<evidence type="ECO:0000313" key="8">
    <source>
        <dbReference type="EMBL" id="CAG6486768.1"/>
    </source>
</evidence>
<dbReference type="PANTHER" id="PTHR24409">
    <property type="entry name" value="ZINC FINGER PROTEIN 142"/>
    <property type="match status" value="1"/>
</dbReference>
<evidence type="ECO:0000256" key="4">
    <source>
        <dbReference type="ARBA" id="ARBA00022833"/>
    </source>
</evidence>
<accession>A0A8D8C5N1</accession>
<dbReference type="AlphaFoldDB" id="A0A8D8C5N1"/>
<feature type="domain" description="C2H2-type" evidence="7">
    <location>
        <begin position="295"/>
        <end position="322"/>
    </location>
</feature>
<feature type="domain" description="C2H2-type" evidence="7">
    <location>
        <begin position="385"/>
        <end position="412"/>
    </location>
</feature>
<dbReference type="GO" id="GO:0000977">
    <property type="term" value="F:RNA polymerase II transcription regulatory region sequence-specific DNA binding"/>
    <property type="evidence" value="ECO:0007669"/>
    <property type="project" value="TreeGrafter"/>
</dbReference>
<dbReference type="PROSITE" id="PS50157">
    <property type="entry name" value="ZINC_FINGER_C2H2_2"/>
    <property type="match status" value="5"/>
</dbReference>
<dbReference type="InterPro" id="IPR013087">
    <property type="entry name" value="Znf_C2H2_type"/>
</dbReference>
<evidence type="ECO:0000256" key="6">
    <source>
        <dbReference type="SAM" id="MobiDB-lite"/>
    </source>
</evidence>
<keyword evidence="2" id="KW-0677">Repeat</keyword>
<feature type="compositionally biased region" description="Low complexity" evidence="6">
    <location>
        <begin position="435"/>
        <end position="452"/>
    </location>
</feature>
<feature type="domain" description="C2H2-type" evidence="7">
    <location>
        <begin position="590"/>
        <end position="613"/>
    </location>
</feature>
<feature type="region of interest" description="Disordered" evidence="6">
    <location>
        <begin position="507"/>
        <end position="542"/>
    </location>
</feature>
<evidence type="ECO:0000256" key="2">
    <source>
        <dbReference type="ARBA" id="ARBA00022737"/>
    </source>
</evidence>
<dbReference type="GO" id="GO:0005634">
    <property type="term" value="C:nucleus"/>
    <property type="evidence" value="ECO:0007669"/>
    <property type="project" value="TreeGrafter"/>
</dbReference>
<protein>
    <submittedName>
        <fullName evidence="8">Zinc finger protein 28</fullName>
    </submittedName>
</protein>
<feature type="domain" description="C2H2-type" evidence="7">
    <location>
        <begin position="491"/>
        <end position="520"/>
    </location>
</feature>
<feature type="region of interest" description="Disordered" evidence="6">
    <location>
        <begin position="422"/>
        <end position="457"/>
    </location>
</feature>
<dbReference type="InterPro" id="IPR036236">
    <property type="entry name" value="Znf_C2H2_sf"/>
</dbReference>
<evidence type="ECO:0000256" key="3">
    <source>
        <dbReference type="ARBA" id="ARBA00022771"/>
    </source>
</evidence>
<feature type="compositionally biased region" description="Basic residues" evidence="6">
    <location>
        <begin position="521"/>
        <end position="532"/>
    </location>
</feature>
<dbReference type="EMBL" id="HBUE01105239">
    <property type="protein sequence ID" value="CAG6486768.1"/>
    <property type="molecule type" value="Transcribed_RNA"/>
</dbReference>
<evidence type="ECO:0000259" key="7">
    <source>
        <dbReference type="PROSITE" id="PS50157"/>
    </source>
</evidence>
<dbReference type="PANTHER" id="PTHR24409:SF295">
    <property type="entry name" value="AZ2-RELATED"/>
    <property type="match status" value="1"/>
</dbReference>
<dbReference type="GO" id="GO:0008270">
    <property type="term" value="F:zinc ion binding"/>
    <property type="evidence" value="ECO:0007669"/>
    <property type="project" value="UniProtKB-KW"/>
</dbReference>
<sequence>MDHLSHTLEHESYEQVFVCPTCKTFSSEPQCKNNHNALTNNGRQSTLSKLLANFVSVGYRIVPNPSALDTSSLRSWRPVKQSFMCHVCGVESFEATCTNNHDDVVIPKDVCDRCSAEFNSVSELLQHKVSAHDSVEVKEEPAEVPTEEEVVPAEIKVPAEPSRVPTPTDKWKKVTDKFTQLVLKGTLGMGQYQVMTSNTGFVYPEVQDKEEDILEWDDSIELAVLNGGGSVTSLAKSEEVAVPEVEQPPKEPVLPIAKIPKTRQFFRCLKCDTEFPNAHRLIFHDCPQRDQFPGFQCQFCQRWYIKEQWFMRHLKLHQDLLPLACPQCDANFLAPQELEEHRCKKKLTPKLKEIIDVVPSESSGGGGGGRGKGSGSGKVVLPHYYICQICNISLRSERQLNLHLHIHQLAKANAMSAAMQREAAAATASGDEMEMPSSLPAAEPEAPSTSDAKSPPKQQLHIFECNICALTMRSIEEVRVHLASHASNRLYKCESCNERFATTRSLQQHKCPKVATSAPPRPRKQPAPKRKAKDPPKQVVGPKVVARSVDEQVVDALVEHKCVHCGKIFGQAAGLACHMKEHGGDPEGRFQCEKCPMKFKILRNLIVHRAKLH</sequence>
<keyword evidence="3 5" id="KW-0863">Zinc-finger</keyword>
<name>A0A8D8C5N1_CULPI</name>
<dbReference type="SUPFAM" id="SSF57667">
    <property type="entry name" value="beta-beta-alpha zinc fingers"/>
    <property type="match status" value="3"/>
</dbReference>
<dbReference type="PROSITE" id="PS00028">
    <property type="entry name" value="ZINC_FINGER_C2H2_1"/>
    <property type="match status" value="5"/>
</dbReference>
<keyword evidence="1" id="KW-0479">Metal-binding</keyword>
<keyword evidence="4" id="KW-0862">Zinc</keyword>
<organism evidence="8">
    <name type="scientific">Culex pipiens</name>
    <name type="common">House mosquito</name>
    <dbReference type="NCBI Taxonomy" id="7175"/>
    <lineage>
        <taxon>Eukaryota</taxon>
        <taxon>Metazoa</taxon>
        <taxon>Ecdysozoa</taxon>
        <taxon>Arthropoda</taxon>
        <taxon>Hexapoda</taxon>
        <taxon>Insecta</taxon>
        <taxon>Pterygota</taxon>
        <taxon>Neoptera</taxon>
        <taxon>Endopterygota</taxon>
        <taxon>Diptera</taxon>
        <taxon>Nematocera</taxon>
        <taxon>Culicoidea</taxon>
        <taxon>Culicidae</taxon>
        <taxon>Culicinae</taxon>
        <taxon>Culicini</taxon>
        <taxon>Culex</taxon>
        <taxon>Culex</taxon>
    </lineage>
</organism>
<evidence type="ECO:0000256" key="5">
    <source>
        <dbReference type="PROSITE-ProRule" id="PRU00042"/>
    </source>
</evidence>
<dbReference type="GO" id="GO:0000981">
    <property type="term" value="F:DNA-binding transcription factor activity, RNA polymerase II-specific"/>
    <property type="evidence" value="ECO:0007669"/>
    <property type="project" value="TreeGrafter"/>
</dbReference>
<proteinExistence type="predicted"/>
<reference evidence="8" key="1">
    <citation type="submission" date="2021-05" db="EMBL/GenBank/DDBJ databases">
        <authorList>
            <person name="Alioto T."/>
            <person name="Alioto T."/>
            <person name="Gomez Garrido J."/>
        </authorList>
    </citation>
    <scope>NUCLEOTIDE SEQUENCE</scope>
</reference>
<evidence type="ECO:0000256" key="1">
    <source>
        <dbReference type="ARBA" id="ARBA00022723"/>
    </source>
</evidence>
<dbReference type="Gene3D" id="3.30.160.60">
    <property type="entry name" value="Classic Zinc Finger"/>
    <property type="match status" value="3"/>
</dbReference>